<evidence type="ECO:0000313" key="1">
    <source>
        <dbReference type="EMBL" id="HIV24677.1"/>
    </source>
</evidence>
<dbReference type="PANTHER" id="PTHR10000:SF25">
    <property type="entry name" value="PHOSPHATASE YKRA-RELATED"/>
    <property type="match status" value="1"/>
</dbReference>
<dbReference type="SFLD" id="SFLDG01140">
    <property type="entry name" value="C2.B:_Phosphomannomutase_and_P"/>
    <property type="match status" value="1"/>
</dbReference>
<dbReference type="Gene3D" id="3.30.1240.10">
    <property type="match status" value="1"/>
</dbReference>
<dbReference type="SFLD" id="SFLDS00003">
    <property type="entry name" value="Haloacid_Dehalogenase"/>
    <property type="match status" value="1"/>
</dbReference>
<dbReference type="PANTHER" id="PTHR10000">
    <property type="entry name" value="PHOSPHOSERINE PHOSPHATASE"/>
    <property type="match status" value="1"/>
</dbReference>
<keyword evidence="1" id="KW-0378">Hydrolase</keyword>
<dbReference type="InterPro" id="IPR036412">
    <property type="entry name" value="HAD-like_sf"/>
</dbReference>
<dbReference type="AlphaFoldDB" id="A0A9D1P269"/>
<organism evidence="1 2">
    <name type="scientific">Candidatus Scatomonas pullistercoris</name>
    <dbReference type="NCBI Taxonomy" id="2840920"/>
    <lineage>
        <taxon>Bacteria</taxon>
        <taxon>Bacillati</taxon>
        <taxon>Bacillota</taxon>
        <taxon>Clostridia</taxon>
        <taxon>Lachnospirales</taxon>
        <taxon>Lachnospiraceae</taxon>
        <taxon>Lachnospiraceae incertae sedis</taxon>
        <taxon>Candidatus Scatomonas</taxon>
    </lineage>
</organism>
<gene>
    <name evidence="1" type="ORF">IAB71_02640</name>
</gene>
<dbReference type="NCBIfam" id="TIGR00099">
    <property type="entry name" value="Cof-subfamily"/>
    <property type="match status" value="1"/>
</dbReference>
<dbReference type="EMBL" id="DVOO01000009">
    <property type="protein sequence ID" value="HIV24677.1"/>
    <property type="molecule type" value="Genomic_DNA"/>
</dbReference>
<dbReference type="Proteomes" id="UP000824169">
    <property type="component" value="Unassembled WGS sequence"/>
</dbReference>
<proteinExistence type="predicted"/>
<dbReference type="GO" id="GO:0005829">
    <property type="term" value="C:cytosol"/>
    <property type="evidence" value="ECO:0007669"/>
    <property type="project" value="TreeGrafter"/>
</dbReference>
<dbReference type="GO" id="GO:0000287">
    <property type="term" value="F:magnesium ion binding"/>
    <property type="evidence" value="ECO:0007669"/>
    <property type="project" value="TreeGrafter"/>
</dbReference>
<dbReference type="InterPro" id="IPR023214">
    <property type="entry name" value="HAD_sf"/>
</dbReference>
<protein>
    <submittedName>
        <fullName evidence="1">HAD family hydrolase</fullName>
    </submittedName>
</protein>
<sequence>MGSKVLFLDIDGTLVDFRGKMPESAGRALELARERGHKLVLCTGRTRTQLFSWLLAYGFDGLITGAGAQVEADGKLISRHLMEQKKLERAVDYFERIRAPYYLQAVNGIYAPRWCLECRMEVFRGRITEKEREKQFGTVTRDDRPGKRVDVEKIAYYQSAEGVEQVREGLGSYFAVEASSYQLINSSDGEVTIRGINKAYGMQRYLEYAGIAQEDTCAFGDGPNDREMLEFAGIGVAMGNAGEELKGCADFVAAPIDQDGLYRAFETLGVL</sequence>
<dbReference type="NCBIfam" id="TIGR01484">
    <property type="entry name" value="HAD-SF-IIB"/>
    <property type="match status" value="1"/>
</dbReference>
<accession>A0A9D1P269</accession>
<dbReference type="InterPro" id="IPR000150">
    <property type="entry name" value="Cof"/>
</dbReference>
<comment type="caution">
    <text evidence="1">The sequence shown here is derived from an EMBL/GenBank/DDBJ whole genome shotgun (WGS) entry which is preliminary data.</text>
</comment>
<name>A0A9D1P269_9FIRM</name>
<dbReference type="GO" id="GO:0016791">
    <property type="term" value="F:phosphatase activity"/>
    <property type="evidence" value="ECO:0007669"/>
    <property type="project" value="TreeGrafter"/>
</dbReference>
<dbReference type="PROSITE" id="PS01229">
    <property type="entry name" value="COF_2"/>
    <property type="match status" value="1"/>
</dbReference>
<dbReference type="Gene3D" id="3.40.50.1000">
    <property type="entry name" value="HAD superfamily/HAD-like"/>
    <property type="match status" value="1"/>
</dbReference>
<dbReference type="Pfam" id="PF08282">
    <property type="entry name" value="Hydrolase_3"/>
    <property type="match status" value="1"/>
</dbReference>
<dbReference type="InterPro" id="IPR006379">
    <property type="entry name" value="HAD-SF_hydro_IIB"/>
</dbReference>
<dbReference type="SUPFAM" id="SSF56784">
    <property type="entry name" value="HAD-like"/>
    <property type="match status" value="1"/>
</dbReference>
<reference evidence="1" key="2">
    <citation type="journal article" date="2021" name="PeerJ">
        <title>Extensive microbial diversity within the chicken gut microbiome revealed by metagenomics and culture.</title>
        <authorList>
            <person name="Gilroy R."/>
            <person name="Ravi A."/>
            <person name="Getino M."/>
            <person name="Pursley I."/>
            <person name="Horton D.L."/>
            <person name="Alikhan N.F."/>
            <person name="Baker D."/>
            <person name="Gharbi K."/>
            <person name="Hall N."/>
            <person name="Watson M."/>
            <person name="Adriaenssens E.M."/>
            <person name="Foster-Nyarko E."/>
            <person name="Jarju S."/>
            <person name="Secka A."/>
            <person name="Antonio M."/>
            <person name="Oren A."/>
            <person name="Chaudhuri R.R."/>
            <person name="La Ragione R."/>
            <person name="Hildebrand F."/>
            <person name="Pallen M.J."/>
        </authorList>
    </citation>
    <scope>NUCLEOTIDE SEQUENCE</scope>
    <source>
        <strain evidence="1">CHK188-20938</strain>
    </source>
</reference>
<evidence type="ECO:0000313" key="2">
    <source>
        <dbReference type="Proteomes" id="UP000824169"/>
    </source>
</evidence>
<reference evidence="1" key="1">
    <citation type="submission" date="2020-10" db="EMBL/GenBank/DDBJ databases">
        <authorList>
            <person name="Gilroy R."/>
        </authorList>
    </citation>
    <scope>NUCLEOTIDE SEQUENCE</scope>
    <source>
        <strain evidence="1">CHK188-20938</strain>
    </source>
</reference>